<protein>
    <recommendedName>
        <fullName evidence="7">Phosphatidylinositol 4-kinase beta</fullName>
        <ecNumber evidence="2">2.7.1.67</ecNumber>
    </recommendedName>
</protein>
<feature type="compositionally biased region" description="Low complexity" evidence="8">
    <location>
        <begin position="269"/>
        <end position="283"/>
    </location>
</feature>
<evidence type="ECO:0000259" key="9">
    <source>
        <dbReference type="PROSITE" id="PS50290"/>
    </source>
</evidence>
<dbReference type="InterPro" id="IPR000403">
    <property type="entry name" value="PI3/4_kinase_cat_dom"/>
</dbReference>
<dbReference type="GO" id="GO:0048015">
    <property type="term" value="P:phosphatidylinositol-mediated signaling"/>
    <property type="evidence" value="ECO:0007669"/>
    <property type="project" value="TreeGrafter"/>
</dbReference>
<feature type="region of interest" description="Disordered" evidence="8">
    <location>
        <begin position="464"/>
        <end position="500"/>
    </location>
</feature>
<sequence length="1355" mass="147020">MATTELKDPPFHLTSHNSVRLPQLPSASSATSPPTSPPAGAHQPCNHQVSSDIQVHSTAKHHNHVTASTERGSRSFPAPVLGPLLPHPGKALSPEEAAAAADREVNGNYYPHSANSGVGVKQGSDLPSKDCSFAQDSSSNSSELVLKMPGHACRFGSDDSINGNSLRPAPSNADDCEVTANGDIRYECGDSQNVPKRYRENGLREIDFQAVEQQCGLPYVVTDGALRSLSSSSSLSSSLSCQKSESAQTGSHVTFQIGENGLPEDKENNSLNNHHTSSLTSISSSASTSSSLYLKRQRSGSATGSFDGSLERIVEDQVSVHPLPAPVLERSLSCSVVEAPHSRTSTRSSSHDNSDSASCSSVEGMILGGLTSHHNLPSNSEVIDNAAPSPVPDPAAGESVPAACDWTTVPSKDSSQNASAGSNKENETSSSTVDKLYPGETAGRPKSLDPRSLCLPLPFRFLSSKTSSSSPTGKGKSVLEAKSPSGSAPGGPRHVSKARPAPKQSWLLRLFESKMFDMSIAIQYLYNSKEPGVQTYIGNRMFSFEESEVDFYLPQLLNMYIHMHDVAEAIHPYLLHRCRSSVEFSVNSAWLLSAFSADTFKPNWKNSQGIKLRDMILNEELRPQVSSPTATSPGSKPFGNTQHSHPHHHKSHHHHHSRLQAGNTGSPASFLVGTLPQYLAIPVGEASKNSGQPIATRVPLEVSTISQPSTPDSSVSSLGLANHTSHTSAALALLSTAPQLSEAAASTVVKKTHQRSRSDATALLSKQHSESSPVLSSMILMGNSNVVRGADTGRTRGQAGGTAVGDLTSGRAFDSGCCCYSKSEAVINDLRGVETLCQCDAPRLLPQQEFIKALLNIGKKLQALSTKEHRTSQLIAELALVNLNLPARVWLPISHSRNHHVVRIPHTQAVVLNSKEKAPFMLYVEVLKCDHASTSQVPHKILENTLRFTRSEEDLTQLEGGGDGSNRSPSMAPSATGSPRPEFSVYSSSCHDFDDADCWSQEDDDIIALANRCRSSDTISQMSTESSTSADSKDPVYIAAGDIRRRLSDNLTAPKKKFERDPEDPSAAALKEPWEDKVARIKATSPYGHLPNWQLMSVIVKVGDDLRQELLVYQVLKRLKTSWAEERLPLWIKPYKIVVTDRDSGMIEPVLNAVSLHQIKKHSKLSLLDYFIHEFGPVNSEEFLTAQRNFVESCAGYCLVCYLLQLKDRHNGNILLDSEGHIIHIDFGFILSISPGKNLGFENSPFKLTHEFVEVMGGLGSDMFEYFKILMLQGFVASRKHMDKILPLVEIMQTGSQLPCFSKGISAIRAFKDRFHFGSTEEQLQLIVDGLVESSLHSLTTKLYDGFQYFTNGIL</sequence>
<evidence type="ECO:0000256" key="1">
    <source>
        <dbReference type="ARBA" id="ARBA00004450"/>
    </source>
</evidence>
<feature type="compositionally biased region" description="Low complexity" evidence="8">
    <location>
        <begin position="464"/>
        <end position="476"/>
    </location>
</feature>
<evidence type="ECO:0000256" key="2">
    <source>
        <dbReference type="ARBA" id="ARBA00012169"/>
    </source>
</evidence>
<evidence type="ECO:0000256" key="3">
    <source>
        <dbReference type="ARBA" id="ARBA00022679"/>
    </source>
</evidence>
<dbReference type="InterPro" id="IPR049160">
    <property type="entry name" value="PI4KB-PIK1_PIK"/>
</dbReference>
<feature type="region of interest" description="Disordered" evidence="8">
    <location>
        <begin position="747"/>
        <end position="769"/>
    </location>
</feature>
<dbReference type="InterPro" id="IPR011009">
    <property type="entry name" value="Kinase-like_dom_sf"/>
</dbReference>
<dbReference type="Pfam" id="PF00454">
    <property type="entry name" value="PI3_PI4_kinase"/>
    <property type="match status" value="1"/>
</dbReference>
<feature type="region of interest" description="Disordered" evidence="8">
    <location>
        <begin position="956"/>
        <end position="983"/>
    </location>
</feature>
<evidence type="ECO:0000256" key="6">
    <source>
        <dbReference type="ARBA" id="ARBA00037860"/>
    </source>
</evidence>
<evidence type="ECO:0000259" key="10">
    <source>
        <dbReference type="PROSITE" id="PS51545"/>
    </source>
</evidence>
<feature type="region of interest" description="Disordered" evidence="8">
    <location>
        <begin position="623"/>
        <end position="666"/>
    </location>
</feature>
<comment type="catalytic activity">
    <reaction evidence="5">
        <text>a 1,2-diacyl-sn-glycero-3-phospho-(1D-myo-inositol) + ATP = a 1,2-diacyl-sn-glycero-3-phospho-(1D-myo-inositol 4-phosphate) + ADP + H(+)</text>
        <dbReference type="Rhea" id="RHEA:19877"/>
        <dbReference type="ChEBI" id="CHEBI:15378"/>
        <dbReference type="ChEBI" id="CHEBI:30616"/>
        <dbReference type="ChEBI" id="CHEBI:57880"/>
        <dbReference type="ChEBI" id="CHEBI:58178"/>
        <dbReference type="ChEBI" id="CHEBI:456216"/>
        <dbReference type="EC" id="2.7.1.67"/>
    </reaction>
    <physiologicalReaction direction="left-to-right" evidence="5">
        <dbReference type="Rhea" id="RHEA:19878"/>
    </physiologicalReaction>
</comment>
<proteinExistence type="predicted"/>
<feature type="compositionally biased region" description="Polar residues" evidence="8">
    <location>
        <begin position="965"/>
        <end position="977"/>
    </location>
</feature>
<evidence type="ECO:0000313" key="12">
    <source>
        <dbReference type="Proteomes" id="UP001283361"/>
    </source>
</evidence>
<gene>
    <name evidence="11" type="ORF">RRG08_008408</name>
</gene>
<dbReference type="PROSITE" id="PS00915">
    <property type="entry name" value="PI3_4_KINASE_1"/>
    <property type="match status" value="1"/>
</dbReference>
<keyword evidence="3" id="KW-0808">Transferase</keyword>
<feature type="compositionally biased region" description="Basic residues" evidence="8">
    <location>
        <begin position="644"/>
        <end position="658"/>
    </location>
</feature>
<dbReference type="PANTHER" id="PTHR10048">
    <property type="entry name" value="PHOSPHATIDYLINOSITOL KINASE"/>
    <property type="match status" value="1"/>
</dbReference>
<evidence type="ECO:0000256" key="8">
    <source>
        <dbReference type="SAM" id="MobiDB-lite"/>
    </source>
</evidence>
<dbReference type="InterPro" id="IPR018936">
    <property type="entry name" value="PI3/4_kinase_CS"/>
</dbReference>
<evidence type="ECO:0000313" key="11">
    <source>
        <dbReference type="EMBL" id="KAK3774859.1"/>
    </source>
</evidence>
<dbReference type="PROSITE" id="PS51545">
    <property type="entry name" value="PIK_HELICAL"/>
    <property type="match status" value="1"/>
</dbReference>
<dbReference type="InterPro" id="IPR057754">
    <property type="entry name" value="PI4-kinase_beta/PIK1_cat"/>
</dbReference>
<dbReference type="SUPFAM" id="SSF56112">
    <property type="entry name" value="Protein kinase-like (PK-like)"/>
    <property type="match status" value="1"/>
</dbReference>
<evidence type="ECO:0000256" key="7">
    <source>
        <dbReference type="ARBA" id="ARBA00039877"/>
    </source>
</evidence>
<dbReference type="GO" id="GO:0004430">
    <property type="term" value="F:1-phosphatidylinositol 4-kinase activity"/>
    <property type="evidence" value="ECO:0007669"/>
    <property type="project" value="UniProtKB-EC"/>
</dbReference>
<feature type="compositionally biased region" description="Polar residues" evidence="8">
    <location>
        <begin position="45"/>
        <end position="57"/>
    </location>
</feature>
<comment type="subcellular location">
    <subcellularLocation>
        <location evidence="1">Mitochondrion outer membrane</location>
        <topology evidence="1">Peripheral membrane protein</topology>
    </subcellularLocation>
    <subcellularLocation>
        <location evidence="6">Rough endoplasmic reticulum membrane</location>
        <topology evidence="6">Peripheral membrane protein</topology>
    </subcellularLocation>
</comment>
<dbReference type="PROSITE" id="PS50290">
    <property type="entry name" value="PI3_4_KINASE_3"/>
    <property type="match status" value="1"/>
</dbReference>
<dbReference type="Gene3D" id="1.10.1070.11">
    <property type="entry name" value="Phosphatidylinositol 3-/4-kinase, catalytic domain"/>
    <property type="match status" value="1"/>
</dbReference>
<dbReference type="Pfam" id="PF21245">
    <property type="entry name" value="PI4KB-PIK1_PIK"/>
    <property type="match status" value="1"/>
</dbReference>
<dbReference type="InterPro" id="IPR015433">
    <property type="entry name" value="PI3/4_kinase"/>
</dbReference>
<dbReference type="GO" id="GO:0030867">
    <property type="term" value="C:rough endoplasmic reticulum membrane"/>
    <property type="evidence" value="ECO:0007669"/>
    <property type="project" value="UniProtKB-SubCell"/>
</dbReference>
<feature type="compositionally biased region" description="Polar residues" evidence="8">
    <location>
        <begin position="408"/>
        <end position="433"/>
    </location>
</feature>
<dbReference type="GO" id="GO:0005741">
    <property type="term" value="C:mitochondrial outer membrane"/>
    <property type="evidence" value="ECO:0007669"/>
    <property type="project" value="UniProtKB-SubCell"/>
</dbReference>
<dbReference type="GO" id="GO:0046854">
    <property type="term" value="P:phosphatidylinositol phosphate biosynthetic process"/>
    <property type="evidence" value="ECO:0007669"/>
    <property type="project" value="InterPro"/>
</dbReference>
<dbReference type="Gene3D" id="3.30.1010.10">
    <property type="entry name" value="Phosphatidylinositol 3-kinase Catalytic Subunit, Chain A, domain 4"/>
    <property type="match status" value="1"/>
</dbReference>
<organism evidence="11 12">
    <name type="scientific">Elysia crispata</name>
    <name type="common">lettuce slug</name>
    <dbReference type="NCBI Taxonomy" id="231223"/>
    <lineage>
        <taxon>Eukaryota</taxon>
        <taxon>Metazoa</taxon>
        <taxon>Spiralia</taxon>
        <taxon>Lophotrochozoa</taxon>
        <taxon>Mollusca</taxon>
        <taxon>Gastropoda</taxon>
        <taxon>Heterobranchia</taxon>
        <taxon>Euthyneura</taxon>
        <taxon>Panpulmonata</taxon>
        <taxon>Sacoglossa</taxon>
        <taxon>Placobranchoidea</taxon>
        <taxon>Plakobranchidae</taxon>
        <taxon>Elysia</taxon>
    </lineage>
</organism>
<keyword evidence="12" id="KW-1185">Reference proteome</keyword>
<name>A0AAE0ZSQ5_9GAST</name>
<dbReference type="Proteomes" id="UP001283361">
    <property type="component" value="Unassembled WGS sequence"/>
</dbReference>
<dbReference type="PANTHER" id="PTHR10048:SF22">
    <property type="entry name" value="PHOSPHATIDYLINOSITOL 4-KINASE BETA"/>
    <property type="match status" value="1"/>
</dbReference>
<feature type="region of interest" description="Disordered" evidence="8">
    <location>
        <begin position="339"/>
        <end position="449"/>
    </location>
</feature>
<dbReference type="PROSITE" id="PS00916">
    <property type="entry name" value="PI3_4_KINASE_2"/>
    <property type="match status" value="1"/>
</dbReference>
<dbReference type="FunFam" id="1.10.1070.11:FF:000004">
    <property type="entry name" value="Phosphatidylinositol 4-kinase, catalytic, beta"/>
    <property type="match status" value="1"/>
</dbReference>
<evidence type="ECO:0000256" key="5">
    <source>
        <dbReference type="ARBA" id="ARBA00036767"/>
    </source>
</evidence>
<accession>A0AAE0ZSQ5</accession>
<feature type="compositionally biased region" description="Polar residues" evidence="8">
    <location>
        <begin position="372"/>
        <end position="382"/>
    </location>
</feature>
<keyword evidence="4" id="KW-0418">Kinase</keyword>
<feature type="domain" description="PIK helical" evidence="10">
    <location>
        <begin position="419"/>
        <end position="618"/>
    </location>
</feature>
<dbReference type="EMBL" id="JAWDGP010003382">
    <property type="protein sequence ID" value="KAK3774859.1"/>
    <property type="molecule type" value="Genomic_DNA"/>
</dbReference>
<reference evidence="11" key="1">
    <citation type="journal article" date="2023" name="G3 (Bethesda)">
        <title>A reference genome for the long-term kleptoplast-retaining sea slug Elysia crispata morphotype clarki.</title>
        <authorList>
            <person name="Eastman K.E."/>
            <person name="Pendleton A.L."/>
            <person name="Shaikh M.A."/>
            <person name="Suttiyut T."/>
            <person name="Ogas R."/>
            <person name="Tomko P."/>
            <person name="Gavelis G."/>
            <person name="Widhalm J.R."/>
            <person name="Wisecaver J.H."/>
        </authorList>
    </citation>
    <scope>NUCLEOTIDE SEQUENCE</scope>
    <source>
        <strain evidence="11">ECLA1</strain>
    </source>
</reference>
<feature type="region of interest" description="Disordered" evidence="8">
    <location>
        <begin position="257"/>
        <end position="283"/>
    </location>
</feature>
<comment type="caution">
    <text evidence="11">The sequence shown here is derived from an EMBL/GenBank/DDBJ whole genome shotgun (WGS) entry which is preliminary data.</text>
</comment>
<feature type="region of interest" description="Disordered" evidence="8">
    <location>
        <begin position="1"/>
        <end position="97"/>
    </location>
</feature>
<feature type="domain" description="PI3K/PI4K catalytic" evidence="9">
    <location>
        <begin position="1072"/>
        <end position="1340"/>
    </location>
</feature>
<dbReference type="InterPro" id="IPR001263">
    <property type="entry name" value="PI3K_accessory_dom"/>
</dbReference>
<dbReference type="SMART" id="SM00146">
    <property type="entry name" value="PI3Kc"/>
    <property type="match status" value="1"/>
</dbReference>
<feature type="compositionally biased region" description="Basic and acidic residues" evidence="8">
    <location>
        <begin position="1"/>
        <end position="10"/>
    </location>
</feature>
<feature type="compositionally biased region" description="Polar residues" evidence="8">
    <location>
        <begin position="624"/>
        <end position="642"/>
    </location>
</feature>
<dbReference type="CDD" id="cd05168">
    <property type="entry name" value="PI4Kc_III_beta"/>
    <property type="match status" value="1"/>
</dbReference>
<evidence type="ECO:0000256" key="4">
    <source>
        <dbReference type="ARBA" id="ARBA00022777"/>
    </source>
</evidence>
<dbReference type="InterPro" id="IPR036940">
    <property type="entry name" value="PI3/4_kinase_cat_sf"/>
</dbReference>
<dbReference type="EC" id="2.7.1.67" evidence="2"/>